<keyword evidence="2" id="KW-1185">Reference proteome</keyword>
<gene>
    <name evidence="1" type="ORF">BDV29DRAFT_163902</name>
</gene>
<accession>A0A5N5WIH0</accession>
<sequence>MAVGAVTPPETVMRDAAPDGPRKEYRTMVQLGQAAEQLLEYIKQHPMMNCDQFVIGFIESVREIAQRGDTTPALSRVEEALRQIQQNTTNGFKQIQKDTEDIRQRVLTIEKQAPINTAPTATNSSSFWRTHYATSCDDLGQAW</sequence>
<evidence type="ECO:0000313" key="2">
    <source>
        <dbReference type="Proteomes" id="UP000326565"/>
    </source>
</evidence>
<protein>
    <submittedName>
        <fullName evidence="1">Uncharacterized protein</fullName>
    </submittedName>
</protein>
<evidence type="ECO:0000313" key="1">
    <source>
        <dbReference type="EMBL" id="KAB8067030.1"/>
    </source>
</evidence>
<dbReference type="EMBL" id="ML732679">
    <property type="protein sequence ID" value="KAB8067030.1"/>
    <property type="molecule type" value="Genomic_DNA"/>
</dbReference>
<name>A0A5N5WIH0_9EURO</name>
<proteinExistence type="predicted"/>
<dbReference type="AlphaFoldDB" id="A0A5N5WIH0"/>
<dbReference type="Proteomes" id="UP000326565">
    <property type="component" value="Unassembled WGS sequence"/>
</dbReference>
<organism evidence="1 2">
    <name type="scientific">Aspergillus leporis</name>
    <dbReference type="NCBI Taxonomy" id="41062"/>
    <lineage>
        <taxon>Eukaryota</taxon>
        <taxon>Fungi</taxon>
        <taxon>Dikarya</taxon>
        <taxon>Ascomycota</taxon>
        <taxon>Pezizomycotina</taxon>
        <taxon>Eurotiomycetes</taxon>
        <taxon>Eurotiomycetidae</taxon>
        <taxon>Eurotiales</taxon>
        <taxon>Aspergillaceae</taxon>
        <taxon>Aspergillus</taxon>
        <taxon>Aspergillus subgen. Circumdati</taxon>
    </lineage>
</organism>
<reference evidence="1 2" key="1">
    <citation type="submission" date="2019-04" db="EMBL/GenBank/DDBJ databases">
        <title>Friends and foes A comparative genomics study of 23 Aspergillus species from section Flavi.</title>
        <authorList>
            <consortium name="DOE Joint Genome Institute"/>
            <person name="Kjaerbolling I."/>
            <person name="Vesth T."/>
            <person name="Frisvad J.C."/>
            <person name="Nybo J.L."/>
            <person name="Theobald S."/>
            <person name="Kildgaard S."/>
            <person name="Isbrandt T."/>
            <person name="Kuo A."/>
            <person name="Sato A."/>
            <person name="Lyhne E.K."/>
            <person name="Kogle M.E."/>
            <person name="Wiebenga A."/>
            <person name="Kun R.S."/>
            <person name="Lubbers R.J."/>
            <person name="Makela M.R."/>
            <person name="Barry K."/>
            <person name="Chovatia M."/>
            <person name="Clum A."/>
            <person name="Daum C."/>
            <person name="Haridas S."/>
            <person name="He G."/>
            <person name="LaButti K."/>
            <person name="Lipzen A."/>
            <person name="Mondo S."/>
            <person name="Riley R."/>
            <person name="Salamov A."/>
            <person name="Simmons B.A."/>
            <person name="Magnuson J.K."/>
            <person name="Henrissat B."/>
            <person name="Mortensen U.H."/>
            <person name="Larsen T.O."/>
            <person name="Devries R.P."/>
            <person name="Grigoriev I.V."/>
            <person name="Machida M."/>
            <person name="Baker S.E."/>
            <person name="Andersen M.R."/>
        </authorList>
    </citation>
    <scope>NUCLEOTIDE SEQUENCE [LARGE SCALE GENOMIC DNA]</scope>
    <source>
        <strain evidence="1 2">CBS 151.66</strain>
    </source>
</reference>